<reference evidence="1 2" key="1">
    <citation type="journal article" date="2012" name="J. Bacteriol.">
        <title>Complete genome sequence of a thermophilic methanogen, Methanocella conradii HZ254, isolated from Chinese rice field soil.</title>
        <authorList>
            <person name="Lu Z."/>
            <person name="Lu Y."/>
        </authorList>
    </citation>
    <scope>NUCLEOTIDE SEQUENCE [LARGE SCALE GENOMIC DNA]</scope>
    <source>
        <strain evidence="2">DSM 24694 / JCM 17849 / CGMCC 1.5162 / HZ254</strain>
    </source>
</reference>
<organism evidence="1 2">
    <name type="scientific">Methanocella conradii (strain DSM 24694 / JCM 17849 / CGMCC 1.5162 / HZ254)</name>
    <dbReference type="NCBI Taxonomy" id="1041930"/>
    <lineage>
        <taxon>Archaea</taxon>
        <taxon>Methanobacteriati</taxon>
        <taxon>Methanobacteriota</taxon>
        <taxon>Stenosarchaea group</taxon>
        <taxon>Methanomicrobia</taxon>
        <taxon>Methanocellales</taxon>
        <taxon>Methanocellaceae</taxon>
        <taxon>Methanocella</taxon>
    </lineage>
</organism>
<dbReference type="RefSeq" id="WP_014406035.1">
    <property type="nucleotide sequence ID" value="NC_017034.1"/>
</dbReference>
<name>H8I4M5_METCZ</name>
<evidence type="ECO:0000313" key="2">
    <source>
        <dbReference type="Proteomes" id="UP000005233"/>
    </source>
</evidence>
<dbReference type="Proteomes" id="UP000005233">
    <property type="component" value="Chromosome"/>
</dbReference>
<sequence>MCNTKCILFGAINLKKEEIEGKRIIEIGSLDVNGSLRPLLESYNPKEYIGVDIVKGPGVDKVCNVENLVEEFGENVFDVVISTELLEHVKDWRKAISNMKKICKEGGFILITTRSKGFRYHGYPYDFWRFEIGDMKNIFQDCEILALERDTSAPGVFIKAKKMNNFNEIDLSSYALYSIILNRKVKDIEEKDLKSFYFKFSFKRVVFKAFQKIATTVN</sequence>
<proteinExistence type="predicted"/>
<dbReference type="OrthoDB" id="359429at2157"/>
<dbReference type="HOGENOM" id="CLU_1292085_0_0_2"/>
<dbReference type="InterPro" id="IPR029063">
    <property type="entry name" value="SAM-dependent_MTases_sf"/>
</dbReference>
<gene>
    <name evidence="1" type="ordered locus">Mtc_1452</name>
</gene>
<keyword evidence="1" id="KW-0808">Transferase</keyword>
<protein>
    <submittedName>
        <fullName evidence="1">Methyltransferase type 11</fullName>
    </submittedName>
</protein>
<dbReference type="STRING" id="1041930.Mtc_1452"/>
<keyword evidence="2" id="KW-1185">Reference proteome</keyword>
<dbReference type="Gene3D" id="3.40.50.150">
    <property type="entry name" value="Vaccinia Virus protein VP39"/>
    <property type="match status" value="1"/>
</dbReference>
<accession>H8I4M5</accession>
<dbReference type="GeneID" id="11971581"/>
<dbReference type="SUPFAM" id="SSF53335">
    <property type="entry name" value="S-adenosyl-L-methionine-dependent methyltransferases"/>
    <property type="match status" value="1"/>
</dbReference>
<dbReference type="Pfam" id="PF13489">
    <property type="entry name" value="Methyltransf_23"/>
    <property type="match status" value="1"/>
</dbReference>
<dbReference type="GO" id="GO:0032259">
    <property type="term" value="P:methylation"/>
    <property type="evidence" value="ECO:0007669"/>
    <property type="project" value="UniProtKB-KW"/>
</dbReference>
<dbReference type="AlphaFoldDB" id="H8I4M5"/>
<keyword evidence="1" id="KW-0489">Methyltransferase</keyword>
<dbReference type="KEGG" id="mez:Mtc_1452"/>
<dbReference type="GO" id="GO:0008168">
    <property type="term" value="F:methyltransferase activity"/>
    <property type="evidence" value="ECO:0007669"/>
    <property type="project" value="UniProtKB-KW"/>
</dbReference>
<evidence type="ECO:0000313" key="1">
    <source>
        <dbReference type="EMBL" id="AFD00204.1"/>
    </source>
</evidence>
<dbReference type="eggNOG" id="arCOG01792">
    <property type="taxonomic scope" value="Archaea"/>
</dbReference>
<dbReference type="EMBL" id="CP003243">
    <property type="protein sequence ID" value="AFD00204.1"/>
    <property type="molecule type" value="Genomic_DNA"/>
</dbReference>